<gene>
    <name evidence="5" type="ORF">WF787_12505</name>
</gene>
<evidence type="ECO:0000256" key="3">
    <source>
        <dbReference type="SAM" id="Coils"/>
    </source>
</evidence>
<reference evidence="5 6" key="1">
    <citation type="submission" date="2024-03" db="EMBL/GenBank/DDBJ databases">
        <authorList>
            <person name="Plomp N."/>
            <person name="Harmsen H.J."/>
        </authorList>
    </citation>
    <scope>NUCLEOTIDE SEQUENCE [LARGE SCALE GENOMIC DNA]</scope>
    <source>
        <strain evidence="5 6">HTF-76H</strain>
    </source>
</reference>
<evidence type="ECO:0000256" key="1">
    <source>
        <dbReference type="ARBA" id="ARBA00023125"/>
    </source>
</evidence>
<keyword evidence="6" id="KW-1185">Reference proteome</keyword>
<evidence type="ECO:0000313" key="6">
    <source>
        <dbReference type="Proteomes" id="UP001379600"/>
    </source>
</evidence>
<accession>A0AB35Y044</accession>
<evidence type="ECO:0000259" key="4">
    <source>
        <dbReference type="Pfam" id="PF13408"/>
    </source>
</evidence>
<dbReference type="Proteomes" id="UP001379600">
    <property type="component" value="Unassembled WGS sequence"/>
</dbReference>
<dbReference type="Pfam" id="PF13408">
    <property type="entry name" value="Zn_ribbon_recom"/>
    <property type="match status" value="1"/>
</dbReference>
<dbReference type="InterPro" id="IPR025827">
    <property type="entry name" value="Zn_ribbon_recom_dom"/>
</dbReference>
<comment type="caution">
    <text evidence="5">The sequence shown here is derived from an EMBL/GenBank/DDBJ whole genome shotgun (WGS) entry which is preliminary data.</text>
</comment>
<dbReference type="AlphaFoldDB" id="A0AB35Y044"/>
<feature type="domain" description="Recombinase zinc beta ribbon" evidence="4">
    <location>
        <begin position="19"/>
        <end position="75"/>
    </location>
</feature>
<dbReference type="GO" id="GO:0000150">
    <property type="term" value="F:DNA strand exchange activity"/>
    <property type="evidence" value="ECO:0007669"/>
    <property type="project" value="TreeGrafter"/>
</dbReference>
<dbReference type="EMBL" id="JBBFKC010000015">
    <property type="protein sequence ID" value="MEJ3692021.1"/>
    <property type="molecule type" value="Genomic_DNA"/>
</dbReference>
<keyword evidence="3" id="KW-0175">Coiled coil</keyword>
<name>A0AB35Y044_9FIRM</name>
<feature type="coiled-coil region" evidence="3">
    <location>
        <begin position="100"/>
        <end position="161"/>
    </location>
</feature>
<dbReference type="GO" id="GO:0003677">
    <property type="term" value="F:DNA binding"/>
    <property type="evidence" value="ECO:0007669"/>
    <property type="project" value="UniProtKB-KW"/>
</dbReference>
<keyword evidence="1" id="KW-0238">DNA-binding</keyword>
<organism evidence="5 6">
    <name type="scientific">Faecalibacterium taiwanense</name>
    <dbReference type="NCBI Taxonomy" id="3030638"/>
    <lineage>
        <taxon>Bacteria</taxon>
        <taxon>Bacillati</taxon>
        <taxon>Bacillota</taxon>
        <taxon>Clostridia</taxon>
        <taxon>Eubacteriales</taxon>
        <taxon>Oscillospiraceae</taxon>
        <taxon>Faecalibacterium</taxon>
    </lineage>
</organism>
<sequence length="251" mass="28838">MMKTNRQLKAKYEPKAEYLLSGKLFCAKCGCTMKGISGHSGGNGEVYRYCACSNPQCRKRNIPKDDLEGKVIRSICDHLLQPETMELLAETMVEVQKADMEKPNAERDVLEQELRDVRRRSKNIMDAIETGSSNPQLVARLDDLTQQENTLTYQLSTMEAEKPLLFTKEQYLFLLQQFYAQPTEQDDAYKRRLINTFVTNIEVSDSELLIYFNISEETENKNKNAPQLNFDKSSSTEKRLVRVARIELTAS</sequence>
<dbReference type="PANTHER" id="PTHR30461">
    <property type="entry name" value="DNA-INVERTASE FROM LAMBDOID PROPHAGE"/>
    <property type="match status" value="1"/>
</dbReference>
<dbReference type="PANTHER" id="PTHR30461:SF2">
    <property type="entry name" value="SERINE RECOMBINASE PINE-RELATED"/>
    <property type="match status" value="1"/>
</dbReference>
<dbReference type="InterPro" id="IPR050639">
    <property type="entry name" value="SSR_resolvase"/>
</dbReference>
<proteinExistence type="predicted"/>
<evidence type="ECO:0000313" key="5">
    <source>
        <dbReference type="EMBL" id="MEJ3692021.1"/>
    </source>
</evidence>
<protein>
    <submittedName>
        <fullName evidence="5">Zinc ribbon domain-containing protein</fullName>
    </submittedName>
</protein>
<evidence type="ECO:0000256" key="2">
    <source>
        <dbReference type="ARBA" id="ARBA00023172"/>
    </source>
</evidence>
<keyword evidence="2" id="KW-0233">DNA recombination</keyword>